<dbReference type="Pfam" id="PF13563">
    <property type="entry name" value="2_5_RNA_ligase2"/>
    <property type="match status" value="1"/>
</dbReference>
<evidence type="ECO:0000313" key="1">
    <source>
        <dbReference type="EMBL" id="WZW99199.1"/>
    </source>
</evidence>
<dbReference type="EMBL" id="CP115965">
    <property type="protein sequence ID" value="WZW99199.1"/>
    <property type="molecule type" value="Genomic_DNA"/>
</dbReference>
<dbReference type="GO" id="GO:0016874">
    <property type="term" value="F:ligase activity"/>
    <property type="evidence" value="ECO:0007669"/>
    <property type="project" value="UniProtKB-KW"/>
</dbReference>
<protein>
    <submittedName>
        <fullName evidence="1">2'-5' RNA ligase family protein</fullName>
    </submittedName>
</protein>
<evidence type="ECO:0000313" key="2">
    <source>
        <dbReference type="Proteomes" id="UP001434337"/>
    </source>
</evidence>
<dbReference type="InterPro" id="IPR009097">
    <property type="entry name" value="Cyclic_Pdiesterase"/>
</dbReference>
<accession>A0ABZ3C8Y1</accession>
<keyword evidence="2" id="KW-1185">Reference proteome</keyword>
<sequence>MPVPALEPWVAWRTAQYDAAWVSDDPAFAHAHVTVLAPFPVDRTDVAARVARGVPPFSYRLARIGVFPDGVIHAVPEPADGFRALTDACRAALPDVAPYWGRVPDPTPHVTLDRVGEGVSAASTRALLGAALPASCRADSLVLTWWEAGACRVLERFELGRWAH</sequence>
<dbReference type="Gene3D" id="3.90.1140.10">
    <property type="entry name" value="Cyclic phosphodiesterase"/>
    <property type="match status" value="1"/>
</dbReference>
<name>A0ABZ3C8Y1_9ACTN</name>
<reference evidence="1 2" key="1">
    <citation type="journal article" date="2023" name="Environ Microbiome">
        <title>A coral-associated actinobacterium mitigates coral bleaching under heat stress.</title>
        <authorList>
            <person name="Li J."/>
            <person name="Zou Y."/>
            <person name="Li Q."/>
            <person name="Zhang J."/>
            <person name="Bourne D.G."/>
            <person name="Lyu Y."/>
            <person name="Liu C."/>
            <person name="Zhang S."/>
        </authorList>
    </citation>
    <scope>NUCLEOTIDE SEQUENCE [LARGE SCALE GENOMIC DNA]</scope>
    <source>
        <strain evidence="1 2">SCSIO 13291</strain>
    </source>
</reference>
<dbReference type="Proteomes" id="UP001434337">
    <property type="component" value="Chromosome"/>
</dbReference>
<dbReference type="SUPFAM" id="SSF55144">
    <property type="entry name" value="LigT-like"/>
    <property type="match status" value="1"/>
</dbReference>
<organism evidence="1 2">
    <name type="scientific">Propioniciclava soli</name>
    <dbReference type="NCBI Taxonomy" id="2775081"/>
    <lineage>
        <taxon>Bacteria</taxon>
        <taxon>Bacillati</taxon>
        <taxon>Actinomycetota</taxon>
        <taxon>Actinomycetes</taxon>
        <taxon>Propionibacteriales</taxon>
        <taxon>Propionibacteriaceae</taxon>
        <taxon>Propioniciclava</taxon>
    </lineage>
</organism>
<gene>
    <name evidence="1" type="ORF">PCC79_03080</name>
</gene>
<dbReference type="RefSeq" id="WP_332836198.1">
    <property type="nucleotide sequence ID" value="NZ_CP115965.1"/>
</dbReference>
<keyword evidence="1" id="KW-0436">Ligase</keyword>
<proteinExistence type="predicted"/>